<name>A0A7J8JWS0_MOLMO</name>
<proteinExistence type="predicted"/>
<dbReference type="InParanoid" id="A0A7J8JWS0"/>
<dbReference type="Proteomes" id="UP000550707">
    <property type="component" value="Unassembled WGS sequence"/>
</dbReference>
<dbReference type="EMBL" id="JACASF010000001">
    <property type="protein sequence ID" value="KAF6500961.1"/>
    <property type="molecule type" value="Genomic_DNA"/>
</dbReference>
<evidence type="ECO:0000313" key="2">
    <source>
        <dbReference type="EMBL" id="KAF6500961.1"/>
    </source>
</evidence>
<comment type="caution">
    <text evidence="2">The sequence shown here is derived from an EMBL/GenBank/DDBJ whole genome shotgun (WGS) entry which is preliminary data.</text>
</comment>
<evidence type="ECO:0000256" key="1">
    <source>
        <dbReference type="SAM" id="MobiDB-lite"/>
    </source>
</evidence>
<dbReference type="AlphaFoldDB" id="A0A7J8JWS0"/>
<protein>
    <submittedName>
        <fullName evidence="2">Uncharacterized protein</fullName>
    </submittedName>
</protein>
<sequence length="138" mass="16116">MAPKRKIWQAPKHTEIAKVVKHRNKSQMKERENSTEEGINEMLLSKLSKVECRVIIMGKLNSMSKEFNSMNKDTETIKINQFKIKNHQTEMKNDTAEIKNTLEGITSKVDETKDRISGLEDRVEKNHPIREPKRKKTI</sequence>
<organism evidence="2 3">
    <name type="scientific">Molossus molossus</name>
    <name type="common">Pallas' mastiff bat</name>
    <name type="synonym">Vespertilio molossus</name>
    <dbReference type="NCBI Taxonomy" id="27622"/>
    <lineage>
        <taxon>Eukaryota</taxon>
        <taxon>Metazoa</taxon>
        <taxon>Chordata</taxon>
        <taxon>Craniata</taxon>
        <taxon>Vertebrata</taxon>
        <taxon>Euteleostomi</taxon>
        <taxon>Mammalia</taxon>
        <taxon>Eutheria</taxon>
        <taxon>Laurasiatheria</taxon>
        <taxon>Chiroptera</taxon>
        <taxon>Yangochiroptera</taxon>
        <taxon>Molossidae</taxon>
        <taxon>Molossus</taxon>
    </lineage>
</organism>
<gene>
    <name evidence="2" type="ORF">HJG59_007982</name>
</gene>
<feature type="compositionally biased region" description="Basic and acidic residues" evidence="1">
    <location>
        <begin position="113"/>
        <end position="131"/>
    </location>
</feature>
<keyword evidence="3" id="KW-1185">Reference proteome</keyword>
<feature type="region of interest" description="Disordered" evidence="1">
    <location>
        <begin position="113"/>
        <end position="138"/>
    </location>
</feature>
<evidence type="ECO:0000313" key="3">
    <source>
        <dbReference type="Proteomes" id="UP000550707"/>
    </source>
</evidence>
<accession>A0A7J8JWS0</accession>
<reference evidence="2 3" key="1">
    <citation type="journal article" date="2020" name="Nature">
        <title>Six reference-quality genomes reveal evolution of bat adaptations.</title>
        <authorList>
            <person name="Jebb D."/>
            <person name="Huang Z."/>
            <person name="Pippel M."/>
            <person name="Hughes G.M."/>
            <person name="Lavrichenko K."/>
            <person name="Devanna P."/>
            <person name="Winkler S."/>
            <person name="Jermiin L.S."/>
            <person name="Skirmuntt E.C."/>
            <person name="Katzourakis A."/>
            <person name="Burkitt-Gray L."/>
            <person name="Ray D.A."/>
            <person name="Sullivan K.A.M."/>
            <person name="Roscito J.G."/>
            <person name="Kirilenko B.M."/>
            <person name="Davalos L.M."/>
            <person name="Corthals A.P."/>
            <person name="Power M.L."/>
            <person name="Jones G."/>
            <person name="Ransome R.D."/>
            <person name="Dechmann D.K.N."/>
            <person name="Locatelli A.G."/>
            <person name="Puechmaille S.J."/>
            <person name="Fedrigo O."/>
            <person name="Jarvis E.D."/>
            <person name="Hiller M."/>
            <person name="Vernes S.C."/>
            <person name="Myers E.W."/>
            <person name="Teeling E.C."/>
        </authorList>
    </citation>
    <scope>NUCLEOTIDE SEQUENCE [LARGE SCALE GENOMIC DNA]</scope>
    <source>
        <strain evidence="2">MMolMol1</strain>
        <tissue evidence="2">Muscle</tissue>
    </source>
</reference>